<sequence>MAEPVRQIGFRAALCVAAAAFLLATAGGGSTLPWNAHGAVFRSIGGIGSGIGMPVYF</sequence>
<organism evidence="1 2">
    <name type="scientific">Paralimibaculum aggregatum</name>
    <dbReference type="NCBI Taxonomy" id="3036245"/>
    <lineage>
        <taxon>Bacteria</taxon>
        <taxon>Pseudomonadati</taxon>
        <taxon>Pseudomonadota</taxon>
        <taxon>Alphaproteobacteria</taxon>
        <taxon>Rhodobacterales</taxon>
        <taxon>Paracoccaceae</taxon>
        <taxon>Paralimibaculum</taxon>
    </lineage>
</organism>
<accession>A0ABQ6LR05</accession>
<protein>
    <submittedName>
        <fullName evidence="1">Uncharacterized protein</fullName>
    </submittedName>
</protein>
<evidence type="ECO:0000313" key="2">
    <source>
        <dbReference type="Proteomes" id="UP001239909"/>
    </source>
</evidence>
<name>A0ABQ6LR05_9RHOB</name>
<proteinExistence type="predicted"/>
<comment type="caution">
    <text evidence="1">The sequence shown here is derived from an EMBL/GenBank/DDBJ whole genome shotgun (WGS) entry which is preliminary data.</text>
</comment>
<dbReference type="Proteomes" id="UP001239909">
    <property type="component" value="Unassembled WGS sequence"/>
</dbReference>
<keyword evidence="2" id="KW-1185">Reference proteome</keyword>
<gene>
    <name evidence="1" type="ORF">LNKW23_27920</name>
</gene>
<evidence type="ECO:0000313" key="1">
    <source>
        <dbReference type="EMBL" id="GMG83579.1"/>
    </source>
</evidence>
<reference evidence="1 2" key="1">
    <citation type="submission" date="2023-04" db="EMBL/GenBank/DDBJ databases">
        <title>Marinoamorphus aggregata gen. nov., sp. Nov., isolate from tissue of brittle star Ophioplocus japonicus.</title>
        <authorList>
            <person name="Kawano K."/>
            <person name="Sawayama S."/>
            <person name="Nakagawa S."/>
        </authorList>
    </citation>
    <scope>NUCLEOTIDE SEQUENCE [LARGE SCALE GENOMIC DNA]</scope>
    <source>
        <strain evidence="1 2">NKW23</strain>
    </source>
</reference>
<dbReference type="EMBL" id="BSYI01000021">
    <property type="protein sequence ID" value="GMG83579.1"/>
    <property type="molecule type" value="Genomic_DNA"/>
</dbReference>
<dbReference type="RefSeq" id="WP_285672371.1">
    <property type="nucleotide sequence ID" value="NZ_BSYI01000021.1"/>
</dbReference>